<dbReference type="Gene3D" id="1.20.1270.180">
    <property type="match status" value="1"/>
</dbReference>
<keyword evidence="1" id="KW-0732">Signal</keyword>
<dbReference type="RefSeq" id="WP_004943807.1">
    <property type="nucleotide sequence ID" value="NZ_BHGE01000014.1"/>
</dbReference>
<dbReference type="InterPro" id="IPR009739">
    <property type="entry name" value="LprI-like_N"/>
</dbReference>
<dbReference type="PANTHER" id="PTHR39176:SF1">
    <property type="entry name" value="PERIPLASMIC PROTEIN"/>
    <property type="match status" value="1"/>
</dbReference>
<evidence type="ECO:0000313" key="3">
    <source>
        <dbReference type="EMBL" id="APV37298.1"/>
    </source>
</evidence>
<feature type="domain" description="Lysozyme inhibitor LprI-like N-terminal" evidence="2">
    <location>
        <begin position="25"/>
        <end position="105"/>
    </location>
</feature>
<sequence length="128" mass="14576">MKFNLKLLSAAVFLAVSATSYADNCDNTRNSYDAVHCANKVYVNADRELNQNYQLLRSKLNTQQKTILKRSQLAWIKERDQSCSGDSDVGTVIYTNCQLSKTQERNSWIRERLRECKTIGCKTSALSD</sequence>
<dbReference type="KEGG" id="asol:BEN76_15345"/>
<dbReference type="AlphaFoldDB" id="A0A1P8EM61"/>
<feature type="chain" id="PRO_5043148509" description="Lysozyme inhibitor LprI-like N-terminal domain-containing protein" evidence="1">
    <location>
        <begin position="23"/>
        <end position="128"/>
    </location>
</feature>
<dbReference type="STRING" id="487316.BEN76_15345"/>
<dbReference type="Pfam" id="PF07007">
    <property type="entry name" value="LprI"/>
    <property type="match status" value="1"/>
</dbReference>
<evidence type="ECO:0000313" key="4">
    <source>
        <dbReference type="Proteomes" id="UP000185674"/>
    </source>
</evidence>
<dbReference type="PANTHER" id="PTHR39176">
    <property type="entry name" value="PERIPLASMIC PROTEIN-RELATED"/>
    <property type="match status" value="1"/>
</dbReference>
<evidence type="ECO:0000256" key="1">
    <source>
        <dbReference type="SAM" id="SignalP"/>
    </source>
</evidence>
<accession>A0A1P8EM61</accession>
<feature type="signal peptide" evidence="1">
    <location>
        <begin position="1"/>
        <end position="22"/>
    </location>
</feature>
<name>A0A1P8EM61_9GAMM</name>
<reference evidence="3 4" key="1">
    <citation type="submission" date="2016-08" db="EMBL/GenBank/DDBJ databases">
        <title>Complete genome sequence of Acinetobacter baylyi strain GFJ2.</title>
        <authorList>
            <person name="Tabata M."/>
            <person name="Kuboki S."/>
            <person name="Gibu N."/>
            <person name="Kinouchi Y."/>
            <person name="Vangnai A."/>
            <person name="Kasai D."/>
            <person name="Fukuda M."/>
        </authorList>
    </citation>
    <scope>NUCLEOTIDE SEQUENCE [LARGE SCALE GENOMIC DNA]</scope>
    <source>
        <strain evidence="3 4">GFJ2</strain>
    </source>
</reference>
<dbReference type="Proteomes" id="UP000185674">
    <property type="component" value="Chromosome"/>
</dbReference>
<proteinExistence type="predicted"/>
<organism evidence="3 4">
    <name type="scientific">Acinetobacter soli</name>
    <dbReference type="NCBI Taxonomy" id="487316"/>
    <lineage>
        <taxon>Bacteria</taxon>
        <taxon>Pseudomonadati</taxon>
        <taxon>Pseudomonadota</taxon>
        <taxon>Gammaproteobacteria</taxon>
        <taxon>Moraxellales</taxon>
        <taxon>Moraxellaceae</taxon>
        <taxon>Acinetobacter</taxon>
    </lineage>
</organism>
<gene>
    <name evidence="3" type="ORF">BEN76_15345</name>
</gene>
<dbReference type="GeneID" id="67512227"/>
<protein>
    <recommendedName>
        <fullName evidence="2">Lysozyme inhibitor LprI-like N-terminal domain-containing protein</fullName>
    </recommendedName>
</protein>
<dbReference type="eggNOG" id="COG3755">
    <property type="taxonomic scope" value="Bacteria"/>
</dbReference>
<dbReference type="EMBL" id="CP016896">
    <property type="protein sequence ID" value="APV37298.1"/>
    <property type="molecule type" value="Genomic_DNA"/>
</dbReference>
<evidence type="ECO:0000259" key="2">
    <source>
        <dbReference type="Pfam" id="PF07007"/>
    </source>
</evidence>